<comment type="caution">
    <text evidence="1">The sequence shown here is derived from an EMBL/GenBank/DDBJ whole genome shotgun (WGS) entry which is preliminary data.</text>
</comment>
<dbReference type="SUPFAM" id="SSF53756">
    <property type="entry name" value="UDP-Glycosyltransferase/glycogen phosphorylase"/>
    <property type="match status" value="1"/>
</dbReference>
<evidence type="ECO:0000313" key="1">
    <source>
        <dbReference type="EMBL" id="HIY69740.1"/>
    </source>
</evidence>
<accession>A0A9D2CDM3</accession>
<keyword evidence="1" id="KW-0808">Transferase</keyword>
<dbReference type="Gene3D" id="3.40.50.11110">
    <property type="entry name" value="Sialyltransferase, C-terminal GT-B Rossman nucleotide-binding domain"/>
    <property type="match status" value="1"/>
</dbReference>
<dbReference type="AlphaFoldDB" id="A0A9D2CDM3"/>
<organism evidence="1 2">
    <name type="scientific">Candidatus Alistipes intestinigallinarum</name>
    <dbReference type="NCBI Taxonomy" id="2838440"/>
    <lineage>
        <taxon>Bacteria</taxon>
        <taxon>Pseudomonadati</taxon>
        <taxon>Bacteroidota</taxon>
        <taxon>Bacteroidia</taxon>
        <taxon>Bacteroidales</taxon>
        <taxon>Rikenellaceae</taxon>
        <taxon>Alistipes</taxon>
    </lineage>
</organism>
<keyword evidence="1" id="KW-0328">Glycosyltransferase</keyword>
<evidence type="ECO:0000313" key="2">
    <source>
        <dbReference type="Proteomes" id="UP000886844"/>
    </source>
</evidence>
<protein>
    <submittedName>
        <fullName evidence="1">Sialyltransferase</fullName>
    </submittedName>
</protein>
<proteinExistence type="predicted"/>
<dbReference type="EMBL" id="DXDA01000078">
    <property type="protein sequence ID" value="HIY69740.1"/>
    <property type="molecule type" value="Genomic_DNA"/>
</dbReference>
<dbReference type="Proteomes" id="UP000886844">
    <property type="component" value="Unassembled WGS sequence"/>
</dbReference>
<dbReference type="GO" id="GO:0016757">
    <property type="term" value="F:glycosyltransferase activity"/>
    <property type="evidence" value="ECO:0007669"/>
    <property type="project" value="UniProtKB-KW"/>
</dbReference>
<name>A0A9D2CDM3_9BACT</name>
<sequence>MRTNRLKILGLTVAIASVLCVSCETDDDGPAGSYTESDEYAFYVTFGTMPTLYAGLYMLDNEMPSYVFFERTQTFDTNHYPDYAQICPYMGSDQQTQEKMKEWMMNTIRTINQKNPDARFHLYVDDLRSPLSYDWFVAQGIDLSRLRVHMLSDGTGTYNEFYNAFGVEGTGRQNWEKYLAEINALDWHNGGGSLIESRALPEFDQHWHWSYPLSTLDSYDLTLHYDNMFETADPYVQEQLPKMHLTPDNVIDMLKRLPQAKQEIMYRMIPYDRQVFIDLMDASPKPNLIINGTSNQPDNQRLYVEEVYRKYKDEYDIFFEPHPSDESYLDYEEAFPGLKNIPKTSFEFVLMFISDKIDAIGGFPSSIYLTVPVEKVKFMFAAGPEAMPKPLDRIFAKQEGIDYMLASE</sequence>
<reference evidence="1" key="1">
    <citation type="journal article" date="2021" name="PeerJ">
        <title>Extensive microbial diversity within the chicken gut microbiome revealed by metagenomics and culture.</title>
        <authorList>
            <person name="Gilroy R."/>
            <person name="Ravi A."/>
            <person name="Getino M."/>
            <person name="Pursley I."/>
            <person name="Horton D.L."/>
            <person name="Alikhan N.F."/>
            <person name="Baker D."/>
            <person name="Gharbi K."/>
            <person name="Hall N."/>
            <person name="Watson M."/>
            <person name="Adriaenssens E.M."/>
            <person name="Foster-Nyarko E."/>
            <person name="Jarju S."/>
            <person name="Secka A."/>
            <person name="Antonio M."/>
            <person name="Oren A."/>
            <person name="Chaudhuri R.R."/>
            <person name="La Ragione R."/>
            <person name="Hildebrand F."/>
            <person name="Pallen M.J."/>
        </authorList>
    </citation>
    <scope>NUCLEOTIDE SEQUENCE</scope>
    <source>
        <strain evidence="1">5134</strain>
    </source>
</reference>
<gene>
    <name evidence="1" type="ORF">H9828_10025</name>
</gene>
<reference evidence="1" key="2">
    <citation type="submission" date="2021-04" db="EMBL/GenBank/DDBJ databases">
        <authorList>
            <person name="Gilroy R."/>
        </authorList>
    </citation>
    <scope>NUCLEOTIDE SEQUENCE</scope>
    <source>
        <strain evidence="1">5134</strain>
    </source>
</reference>